<dbReference type="GO" id="GO:0016810">
    <property type="term" value="F:hydrolase activity, acting on carbon-nitrogen (but not peptide) bonds"/>
    <property type="evidence" value="ECO:0007669"/>
    <property type="project" value="InterPro"/>
</dbReference>
<dbReference type="AlphaFoldDB" id="A0A0M0L830"/>
<dbReference type="OrthoDB" id="9767366at2"/>
<feature type="domain" description="Amidohydrolase 3" evidence="1">
    <location>
        <begin position="51"/>
        <end position="524"/>
    </location>
</feature>
<dbReference type="Gene3D" id="3.10.310.70">
    <property type="match status" value="1"/>
</dbReference>
<dbReference type="Pfam" id="PF07969">
    <property type="entry name" value="Amidohydro_3"/>
    <property type="match status" value="1"/>
</dbReference>
<sequence length="528" mass="59212">MATLWFGGTIYTMVNEHETVEAILVEDGTILETGSVATLQEKYENRINEKINLQGKVLYPGFVDSHIHLIGHGEKLLRLDLSAATSAEEVLQLVEEKVKTTPHNEWIIAEGWDENQWKTPRIIHRKELDAITSNHPIIMKRICRHALIANTYALTLSGVTNDVKEPQGGIVDREEDGTITGFLVDEAQQLVTSKMPLPSENYLQRALQLSVQDAFSKGLTGAHSEDLNYYGGFLRTYETFQQVINGSKTKFRAHLLAHYGVAEDAFSYADHHEDPFIEIGAMKIFADGSLGGRSALLSKPYEDDETTQGVAIHTQDELSDLVKKARTFGRTVAIHAIGDLAFEYVITSLEKHPPKAGQRDRIIHAQILRPDLIERAKTLPMILDIQPRFVASDFPWVEERLGHERMKSCYVWKTLIQKGFHCAGGSDAPIEPMDPLLGIHAAVSRKNSPASYNVYMPEEKLSVFEAVRLFTYESAYAINRENEVGLVSPGYKADFTVLNHDLFNIEEDEIPNAGVYMTVVDGTTMFQQ</sequence>
<dbReference type="PANTHER" id="PTHR22642:SF2">
    <property type="entry name" value="PROTEIN LONG AFTER FAR-RED 3"/>
    <property type="match status" value="1"/>
</dbReference>
<dbReference type="InterPro" id="IPR032466">
    <property type="entry name" value="Metal_Hydrolase"/>
</dbReference>
<dbReference type="InterPro" id="IPR033932">
    <property type="entry name" value="YtcJ-like"/>
</dbReference>
<dbReference type="InterPro" id="IPR013108">
    <property type="entry name" value="Amidohydro_3"/>
</dbReference>
<keyword evidence="3" id="KW-1185">Reference proteome</keyword>
<comment type="caution">
    <text evidence="2">The sequence shown here is derived from an EMBL/GenBank/DDBJ whole genome shotgun (WGS) entry which is preliminary data.</text>
</comment>
<gene>
    <name evidence="2" type="ORF">AMD01_07845</name>
</gene>
<accession>A0A0M0L830</accession>
<dbReference type="EMBL" id="LILC01000011">
    <property type="protein sequence ID" value="KOO46823.1"/>
    <property type="molecule type" value="Genomic_DNA"/>
</dbReference>
<dbReference type="SUPFAM" id="SSF51556">
    <property type="entry name" value="Metallo-dependent hydrolases"/>
    <property type="match status" value="1"/>
</dbReference>
<dbReference type="CDD" id="cd01300">
    <property type="entry name" value="YtcJ_like"/>
    <property type="match status" value="1"/>
</dbReference>
<protein>
    <submittedName>
        <fullName evidence="2">Amidohydrolase</fullName>
    </submittedName>
</protein>
<keyword evidence="2" id="KW-0378">Hydrolase</keyword>
<dbReference type="InterPro" id="IPR011059">
    <property type="entry name" value="Metal-dep_hydrolase_composite"/>
</dbReference>
<evidence type="ECO:0000259" key="1">
    <source>
        <dbReference type="Pfam" id="PF07969"/>
    </source>
</evidence>
<dbReference type="STRING" id="284581.AMD01_07845"/>
<evidence type="ECO:0000313" key="2">
    <source>
        <dbReference type="EMBL" id="KOO46823.1"/>
    </source>
</evidence>
<proteinExistence type="predicted"/>
<dbReference type="Gene3D" id="2.30.40.10">
    <property type="entry name" value="Urease, subunit C, domain 1"/>
    <property type="match status" value="1"/>
</dbReference>
<organism evidence="2 3">
    <name type="scientific">Priestia koreensis</name>
    <dbReference type="NCBI Taxonomy" id="284581"/>
    <lineage>
        <taxon>Bacteria</taxon>
        <taxon>Bacillati</taxon>
        <taxon>Bacillota</taxon>
        <taxon>Bacilli</taxon>
        <taxon>Bacillales</taxon>
        <taxon>Bacillaceae</taxon>
        <taxon>Priestia</taxon>
    </lineage>
</organism>
<dbReference type="PANTHER" id="PTHR22642">
    <property type="entry name" value="IMIDAZOLONEPROPIONASE"/>
    <property type="match status" value="1"/>
</dbReference>
<evidence type="ECO:0000313" key="3">
    <source>
        <dbReference type="Proteomes" id="UP000037558"/>
    </source>
</evidence>
<dbReference type="Proteomes" id="UP000037558">
    <property type="component" value="Unassembled WGS sequence"/>
</dbReference>
<name>A0A0M0L830_9BACI</name>
<reference evidence="3" key="1">
    <citation type="submission" date="2015-08" db="EMBL/GenBank/DDBJ databases">
        <title>Fjat-14210 dsm16467.</title>
        <authorList>
            <person name="Liu B."/>
            <person name="Wang J."/>
            <person name="Zhu Y."/>
            <person name="Liu G."/>
            <person name="Chen Q."/>
            <person name="Chen Z."/>
            <person name="Lan J."/>
            <person name="Che J."/>
            <person name="Ge C."/>
            <person name="Shi H."/>
            <person name="Pan Z."/>
            <person name="Liu X."/>
        </authorList>
    </citation>
    <scope>NUCLEOTIDE SEQUENCE [LARGE SCALE GENOMIC DNA]</scope>
    <source>
        <strain evidence="3">DSM 16467</strain>
    </source>
</reference>
<dbReference type="Gene3D" id="3.20.20.140">
    <property type="entry name" value="Metal-dependent hydrolases"/>
    <property type="match status" value="1"/>
</dbReference>
<dbReference type="SUPFAM" id="SSF51338">
    <property type="entry name" value="Composite domain of metallo-dependent hydrolases"/>
    <property type="match status" value="1"/>
</dbReference>
<dbReference type="PATRIC" id="fig|284581.3.peg.3620"/>